<proteinExistence type="predicted"/>
<feature type="compositionally biased region" description="Basic residues" evidence="1">
    <location>
        <begin position="39"/>
        <end position="53"/>
    </location>
</feature>
<feature type="compositionally biased region" description="Polar residues" evidence="1">
    <location>
        <begin position="57"/>
        <end position="67"/>
    </location>
</feature>
<name>F5XTT6_MICPN</name>
<dbReference type="KEGG" id="mph:MLP_45210"/>
<dbReference type="STRING" id="1032480.MLP_45210"/>
<dbReference type="Proteomes" id="UP000007947">
    <property type="component" value="Chromosome"/>
</dbReference>
<feature type="region of interest" description="Disordered" evidence="1">
    <location>
        <begin position="1"/>
        <end position="135"/>
    </location>
</feature>
<evidence type="ECO:0000313" key="3">
    <source>
        <dbReference type="Proteomes" id="UP000007947"/>
    </source>
</evidence>
<dbReference type="HOGENOM" id="CLU_1883376_0_0_11"/>
<feature type="compositionally biased region" description="Basic residues" evidence="1">
    <location>
        <begin position="1"/>
        <end position="10"/>
    </location>
</feature>
<dbReference type="AlphaFoldDB" id="F5XTT6"/>
<sequence length="135" mass="14142">MARGPHRRTGHAGITHASRPRATNDRRPGGTSVRLAPAGHKRPQARRNLRTARARGPQTTAGQTEPPNGSRPRATNDRRPDGTSERLAPPGHERTRSSTPGANGPMMTVSGSGRGEGPGGFIDSALPRSAAHKAA</sequence>
<feature type="compositionally biased region" description="Basic and acidic residues" evidence="1">
    <location>
        <begin position="74"/>
        <end position="84"/>
    </location>
</feature>
<keyword evidence="3" id="KW-1185">Reference proteome</keyword>
<organism evidence="2 3">
    <name type="scientific">Microlunatus phosphovorus (strain ATCC 700054 / DSM 10555 / JCM 9379 / NBRC 101784 / NCIMB 13414 / VKM Ac-1990 / NM-1)</name>
    <dbReference type="NCBI Taxonomy" id="1032480"/>
    <lineage>
        <taxon>Bacteria</taxon>
        <taxon>Bacillati</taxon>
        <taxon>Actinomycetota</taxon>
        <taxon>Actinomycetes</taxon>
        <taxon>Propionibacteriales</taxon>
        <taxon>Propionibacteriaceae</taxon>
        <taxon>Microlunatus</taxon>
    </lineage>
</organism>
<dbReference type="EMBL" id="AP012204">
    <property type="protein sequence ID" value="BAK37535.1"/>
    <property type="molecule type" value="Genomic_DNA"/>
</dbReference>
<accession>F5XTT6</accession>
<gene>
    <name evidence="2" type="ordered locus">MLP_45210</name>
</gene>
<reference evidence="2 3" key="1">
    <citation type="submission" date="2011-05" db="EMBL/GenBank/DDBJ databases">
        <title>Whole genome sequence of Microlunatus phosphovorus NM-1.</title>
        <authorList>
            <person name="Hosoyama A."/>
            <person name="Sasaki K."/>
            <person name="Harada T."/>
            <person name="Igarashi R."/>
            <person name="Kawakoshi A."/>
            <person name="Sasagawa M."/>
            <person name="Fukada J."/>
            <person name="Nakamura S."/>
            <person name="Katano Y."/>
            <person name="Hanada S."/>
            <person name="Kamagata Y."/>
            <person name="Nakamura N."/>
            <person name="Yamazaki S."/>
            <person name="Fujita N."/>
        </authorList>
    </citation>
    <scope>NUCLEOTIDE SEQUENCE [LARGE SCALE GENOMIC DNA]</scope>
    <source>
        <strain evidence="3">ATCC 700054 / DSM 10555 / JCM 9379 / NBRC 101784 / NCIMB 13414 / VKM Ac-1990 / NM-1</strain>
    </source>
</reference>
<evidence type="ECO:0000256" key="1">
    <source>
        <dbReference type="SAM" id="MobiDB-lite"/>
    </source>
</evidence>
<protein>
    <submittedName>
        <fullName evidence="2">Uncharacterized protein</fullName>
    </submittedName>
</protein>
<evidence type="ECO:0000313" key="2">
    <source>
        <dbReference type="EMBL" id="BAK37535.1"/>
    </source>
</evidence>